<dbReference type="SUPFAM" id="SSF82693">
    <property type="entry name" value="Multidrug efflux transporter AcrB pore domain, PN1, PN2, PC1 and PC2 subdomains"/>
    <property type="match status" value="2"/>
</dbReference>
<evidence type="ECO:0000256" key="2">
    <source>
        <dbReference type="SAM" id="MobiDB-lite"/>
    </source>
</evidence>
<dbReference type="PRINTS" id="PR00702">
    <property type="entry name" value="ACRIFLAVINRP"/>
</dbReference>
<comment type="caution">
    <text evidence="4">The sequence shown here is derived from an EMBL/GenBank/DDBJ whole genome shotgun (WGS) entry which is preliminary data.</text>
</comment>
<dbReference type="EMBL" id="JAFHAP010000014">
    <property type="protein sequence ID" value="MBN2910690.1"/>
    <property type="molecule type" value="Genomic_DNA"/>
</dbReference>
<dbReference type="InterPro" id="IPR001036">
    <property type="entry name" value="Acrflvin-R"/>
</dbReference>
<protein>
    <submittedName>
        <fullName evidence="4">Efflux RND transporter permease subunit</fullName>
    </submittedName>
</protein>
<feature type="transmembrane region" description="Helical" evidence="3">
    <location>
        <begin position="963"/>
        <end position="983"/>
    </location>
</feature>
<keyword evidence="5" id="KW-1185">Reference proteome</keyword>
<evidence type="ECO:0000256" key="3">
    <source>
        <dbReference type="SAM" id="Phobius"/>
    </source>
</evidence>
<feature type="transmembrane region" description="Helical" evidence="3">
    <location>
        <begin position="480"/>
        <end position="502"/>
    </location>
</feature>
<feature type="transmembrane region" description="Helical" evidence="3">
    <location>
        <begin position="374"/>
        <end position="394"/>
    </location>
</feature>
<feature type="transmembrane region" description="Helical" evidence="3">
    <location>
        <begin position="918"/>
        <end position="942"/>
    </location>
</feature>
<keyword evidence="3" id="KW-0812">Transmembrane</keyword>
<feature type="transmembrane region" description="Helical" evidence="3">
    <location>
        <begin position="348"/>
        <end position="367"/>
    </location>
</feature>
<feature type="transmembrane region" description="Helical" evidence="3">
    <location>
        <begin position="448"/>
        <end position="468"/>
    </location>
</feature>
<reference evidence="4" key="1">
    <citation type="journal article" date="2024" name="Int. J. Syst. Evol. Microbiol.">
        <title>Polycladomyces zharkentensis sp. nov., a novel thermophilic cellulose- and starch-degrading member of the Bacillota from a geothermal aquifer in Kazakhstan.</title>
        <authorList>
            <person name="Mashzhan A."/>
            <person name="Kistaubayeva A."/>
            <person name="Javier-Lopez R."/>
            <person name="Bissenova U."/>
            <person name="Bissenbay A."/>
            <person name="Birkeland N.K."/>
        </authorList>
    </citation>
    <scope>NUCLEOTIDE SEQUENCE</scope>
    <source>
        <strain evidence="4">ZKZ2T</strain>
    </source>
</reference>
<feature type="region of interest" description="Disordered" evidence="2">
    <location>
        <begin position="244"/>
        <end position="264"/>
    </location>
</feature>
<dbReference type="InterPro" id="IPR027463">
    <property type="entry name" value="AcrB_DN_DC_subdom"/>
</dbReference>
<dbReference type="PANTHER" id="PTHR32063">
    <property type="match status" value="1"/>
</dbReference>
<dbReference type="Gene3D" id="3.30.2090.10">
    <property type="entry name" value="Multidrug efflux transporter AcrB TolC docking domain, DN and DC subdomains"/>
    <property type="match status" value="2"/>
</dbReference>
<dbReference type="RefSeq" id="WP_205496839.1">
    <property type="nucleotide sequence ID" value="NZ_JAFHAP010000014.1"/>
</dbReference>
<feature type="transmembrane region" description="Helical" evidence="3">
    <location>
        <begin position="995"/>
        <end position="1021"/>
    </location>
</feature>
<keyword evidence="3" id="KW-1133">Transmembrane helix</keyword>
<gene>
    <name evidence="4" type="ORF">JQC72_14410</name>
</gene>
<dbReference type="SUPFAM" id="SSF82714">
    <property type="entry name" value="Multidrug efflux transporter AcrB TolC docking domain, DN and DC subdomains"/>
    <property type="match status" value="1"/>
</dbReference>
<evidence type="ECO:0000256" key="1">
    <source>
        <dbReference type="SAM" id="Coils"/>
    </source>
</evidence>
<evidence type="ECO:0000313" key="4">
    <source>
        <dbReference type="EMBL" id="MBN2910690.1"/>
    </source>
</evidence>
<dbReference type="Gene3D" id="3.30.70.1440">
    <property type="entry name" value="Multidrug efflux transporter AcrB pore domain"/>
    <property type="match status" value="1"/>
</dbReference>
<evidence type="ECO:0000313" key="5">
    <source>
        <dbReference type="Proteomes" id="UP001177120"/>
    </source>
</evidence>
<feature type="transmembrane region" description="Helical" evidence="3">
    <location>
        <begin position="400"/>
        <end position="421"/>
    </location>
</feature>
<dbReference type="SUPFAM" id="SSF82866">
    <property type="entry name" value="Multidrug efflux transporter AcrB transmembrane domain"/>
    <property type="match status" value="2"/>
</dbReference>
<dbReference type="Gene3D" id="1.20.1640.10">
    <property type="entry name" value="Multidrug efflux transporter AcrB transmembrane domain"/>
    <property type="match status" value="2"/>
</dbReference>
<feature type="transmembrane region" description="Helical" evidence="3">
    <location>
        <begin position="535"/>
        <end position="560"/>
    </location>
</feature>
<feature type="coiled-coil region" evidence="1">
    <location>
        <begin position="681"/>
        <end position="718"/>
    </location>
</feature>
<proteinExistence type="predicted"/>
<keyword evidence="3" id="KW-0472">Membrane</keyword>
<dbReference type="Gene3D" id="3.30.70.1430">
    <property type="entry name" value="Multidrug efflux transporter AcrB pore domain"/>
    <property type="match status" value="2"/>
</dbReference>
<feature type="transmembrane region" description="Helical" evidence="3">
    <location>
        <begin position="892"/>
        <end position="912"/>
    </location>
</feature>
<name>A0ABS2WMC6_9BACL</name>
<sequence>MNSIIRWSLKNTIAVFLLVLIVLAAGILTTQRIKLETFPDVSNPVLTVTATQPGATAEDIEKSLTNPIEDAIKRLNDYESLTSSSGENAVNITVTYPLGTDLDEKERELDSALAKLDLPEEAEVEVNQMKLENLPVYMAAISAKDGEALQKRLENEIIPELEQIKGVSSVELQGTNTSKVEINVDTDKAEQAGLDLQTIKTAIQNAEYSLPAGTVEQDGNTIAVRLAGKLAKVEDLKNIEIAGMQASPQTGKGGGRQAPPSAAGNIPARAVKLGDIAEIRTITEKSEIVKVNGDDAFLLQVTKEQNANTTDVSQAVRSVLAKHQKEMSFYINLIFDQGKEAEESVASLIREGLYGALFVVVVIALFLRNIRATLIALISLPISVLATISLLEVMDFTLNMMTLGGMAVAIGRIVDDSIVVIENIFRWKQQKGAAYQGKELVYHATKEVIQAVASSTFVTVVVFLPLAFVDGIIGQFFRPFAVSVVVSILVSLLVAILLIPVLGSSFIRKVKHEEKETVLTRAYEKLLRGALNKKAWVITLSILLLVGTFGMLPLIGFTFLPSEEANMMEAKISLPPNTTLPAMEDLAEKVDHKLNDMGLFVKRQMTVGNKGMGFGMHGGRNSTNQEILFTLELKKGRSINDALEKVEKSVTELAQQENPKATVTVKEAAQRGPGGGNNVEVKLYGDDLKNLEQAAKQVEDLFKQNNELKNVSNNMQETRTAWEIKLNDEGKKLGLNPAQVMAAVNERLEPVEVGEYELDGKEKSLILSYDRNITSEAQLKELTITTPAGKKKLQDIADIQTVQLPQAILHENGETYAQVSANLKGNDTFAVTDKIRRDLDALSFPEGIRVEVGGGEEDIREGLISLGTSIVVAIGLVFIILTLTYGGLLTPMIILSSLLFVPIGSLAGLLLTGHSLSMSAMIGLLMLVGIVVTNAIVLLDRVESRRKKGMELKTALIEAAKTRLRPILMTAIATIFALIPLAVSGESTTLLSQDLAITVIGGLTTSTLLTLVFVPTLYAIFGKYRKFEKIDF</sequence>
<accession>A0ABS2WMC6</accession>
<organism evidence="4 5">
    <name type="scientific">Polycladomyces zharkentensis</name>
    <dbReference type="NCBI Taxonomy" id="2807616"/>
    <lineage>
        <taxon>Bacteria</taxon>
        <taxon>Bacillati</taxon>
        <taxon>Bacillota</taxon>
        <taxon>Bacilli</taxon>
        <taxon>Bacillales</taxon>
        <taxon>Thermoactinomycetaceae</taxon>
        <taxon>Polycladomyces</taxon>
    </lineage>
</organism>
<feature type="transmembrane region" description="Helical" evidence="3">
    <location>
        <begin position="863"/>
        <end position="885"/>
    </location>
</feature>
<dbReference type="Proteomes" id="UP001177120">
    <property type="component" value="Unassembled WGS sequence"/>
</dbReference>
<dbReference type="Pfam" id="PF00873">
    <property type="entry name" value="ACR_tran"/>
    <property type="match status" value="1"/>
</dbReference>
<dbReference type="PANTHER" id="PTHR32063:SF0">
    <property type="entry name" value="SWARMING MOTILITY PROTEIN SWRC"/>
    <property type="match status" value="1"/>
</dbReference>
<keyword evidence="1" id="KW-0175">Coiled coil</keyword>
<dbReference type="Gene3D" id="3.30.70.1320">
    <property type="entry name" value="Multidrug efflux transporter AcrB pore domain like"/>
    <property type="match status" value="1"/>
</dbReference>